<accession>A0A1M5N2B2</accession>
<keyword evidence="2" id="KW-1185">Reference proteome</keyword>
<dbReference type="RefSeq" id="WP_072899868.1">
    <property type="nucleotide sequence ID" value="NZ_FQXB01000001.1"/>
</dbReference>
<sequence length="186" mass="20232">MTAGIGHNSGRVIEAGYGWRKHVWTQARKELLPRLPIEVVRRRVVRAKELGLPYRTYAGLRASNGHDLIGFLFSTNALRVFRDGAEMPQDRKDHLEKLVRCSRLALAHKPVVASAFASPIDGGFAAPVLAHSWSEAGEILRSGLTEAGGPAGRFVLVAETGLEREWAEAAQMAGVLIGDAVFSPRV</sequence>
<name>A0A1M5N2B2_9RHOB</name>
<proteinExistence type="predicted"/>
<dbReference type="EMBL" id="FQXB01000001">
    <property type="protein sequence ID" value="SHG83565.1"/>
    <property type="molecule type" value="Genomic_DNA"/>
</dbReference>
<gene>
    <name evidence="1" type="ORF">SAMN05444003_1145</name>
</gene>
<dbReference type="Proteomes" id="UP000184074">
    <property type="component" value="Unassembled WGS sequence"/>
</dbReference>
<organism evidence="1 2">
    <name type="scientific">Cognatiyoonia sediminum</name>
    <dbReference type="NCBI Taxonomy" id="1508389"/>
    <lineage>
        <taxon>Bacteria</taxon>
        <taxon>Pseudomonadati</taxon>
        <taxon>Pseudomonadota</taxon>
        <taxon>Alphaproteobacteria</taxon>
        <taxon>Rhodobacterales</taxon>
        <taxon>Paracoccaceae</taxon>
        <taxon>Cognatiyoonia</taxon>
    </lineage>
</organism>
<dbReference type="STRING" id="1508389.SAMN05444003_1145"/>
<dbReference type="OrthoDB" id="7644647at2"/>
<evidence type="ECO:0000313" key="2">
    <source>
        <dbReference type="Proteomes" id="UP000184074"/>
    </source>
</evidence>
<dbReference type="AlphaFoldDB" id="A0A1M5N2B2"/>
<protein>
    <submittedName>
        <fullName evidence="1">Uncharacterized protein</fullName>
    </submittedName>
</protein>
<reference evidence="1 2" key="1">
    <citation type="submission" date="2016-11" db="EMBL/GenBank/DDBJ databases">
        <authorList>
            <person name="Jaros S."/>
            <person name="Januszkiewicz K."/>
            <person name="Wedrychowicz H."/>
        </authorList>
    </citation>
    <scope>NUCLEOTIDE SEQUENCE [LARGE SCALE GENOMIC DNA]</scope>
    <source>
        <strain evidence="1 2">DSM 28715</strain>
    </source>
</reference>
<evidence type="ECO:0000313" key="1">
    <source>
        <dbReference type="EMBL" id="SHG83565.1"/>
    </source>
</evidence>